<reference evidence="2 3" key="1">
    <citation type="submission" date="2009-11" db="EMBL/GenBank/DDBJ databases">
        <title>Annotation of Allomyces macrogynus ATCC 38327.</title>
        <authorList>
            <consortium name="The Broad Institute Genome Sequencing Platform"/>
            <person name="Russ C."/>
            <person name="Cuomo C."/>
            <person name="Burger G."/>
            <person name="Gray M.W."/>
            <person name="Holland P.W.H."/>
            <person name="King N."/>
            <person name="Lang F.B.F."/>
            <person name="Roger A.J."/>
            <person name="Ruiz-Trillo I."/>
            <person name="Young S.K."/>
            <person name="Zeng Q."/>
            <person name="Gargeya S."/>
            <person name="Fitzgerald M."/>
            <person name="Haas B."/>
            <person name="Abouelleil A."/>
            <person name="Alvarado L."/>
            <person name="Arachchi H.M."/>
            <person name="Berlin A."/>
            <person name="Chapman S.B."/>
            <person name="Gearin G."/>
            <person name="Goldberg J."/>
            <person name="Griggs A."/>
            <person name="Gujja S."/>
            <person name="Hansen M."/>
            <person name="Heiman D."/>
            <person name="Howarth C."/>
            <person name="Larimer J."/>
            <person name="Lui A."/>
            <person name="MacDonald P.J.P."/>
            <person name="McCowen C."/>
            <person name="Montmayeur A."/>
            <person name="Murphy C."/>
            <person name="Neiman D."/>
            <person name="Pearson M."/>
            <person name="Priest M."/>
            <person name="Roberts A."/>
            <person name="Saif S."/>
            <person name="Shea T."/>
            <person name="Sisk P."/>
            <person name="Stolte C."/>
            <person name="Sykes S."/>
            <person name="Wortman J."/>
            <person name="Nusbaum C."/>
            <person name="Birren B."/>
        </authorList>
    </citation>
    <scope>NUCLEOTIDE SEQUENCE [LARGE SCALE GENOMIC DNA]</scope>
    <source>
        <strain evidence="2 3">ATCC 38327</strain>
    </source>
</reference>
<accession>A0A0L0SLJ6</accession>
<keyword evidence="3" id="KW-1185">Reference proteome</keyword>
<gene>
    <name evidence="2" type="ORF">AMAG_18979</name>
</gene>
<protein>
    <submittedName>
        <fullName evidence="2">Uncharacterized protein</fullName>
    </submittedName>
</protein>
<feature type="compositionally biased region" description="Basic and acidic residues" evidence="1">
    <location>
        <begin position="78"/>
        <end position="88"/>
    </location>
</feature>
<reference evidence="3" key="2">
    <citation type="submission" date="2009-11" db="EMBL/GenBank/DDBJ databases">
        <title>The Genome Sequence of Allomyces macrogynus strain ATCC 38327.</title>
        <authorList>
            <consortium name="The Broad Institute Genome Sequencing Platform"/>
            <person name="Russ C."/>
            <person name="Cuomo C."/>
            <person name="Shea T."/>
            <person name="Young S.K."/>
            <person name="Zeng Q."/>
            <person name="Koehrsen M."/>
            <person name="Haas B."/>
            <person name="Borodovsky M."/>
            <person name="Guigo R."/>
            <person name="Alvarado L."/>
            <person name="Berlin A."/>
            <person name="Borenstein D."/>
            <person name="Chen Z."/>
            <person name="Engels R."/>
            <person name="Freedman E."/>
            <person name="Gellesch M."/>
            <person name="Goldberg J."/>
            <person name="Griggs A."/>
            <person name="Gujja S."/>
            <person name="Heiman D."/>
            <person name="Hepburn T."/>
            <person name="Howarth C."/>
            <person name="Jen D."/>
            <person name="Larson L."/>
            <person name="Lewis B."/>
            <person name="Mehta T."/>
            <person name="Park D."/>
            <person name="Pearson M."/>
            <person name="Roberts A."/>
            <person name="Saif S."/>
            <person name="Shenoy N."/>
            <person name="Sisk P."/>
            <person name="Stolte C."/>
            <person name="Sykes S."/>
            <person name="Walk T."/>
            <person name="White J."/>
            <person name="Yandava C."/>
            <person name="Burger G."/>
            <person name="Gray M.W."/>
            <person name="Holland P.W.H."/>
            <person name="King N."/>
            <person name="Lang F.B.F."/>
            <person name="Roger A.J."/>
            <person name="Ruiz-Trillo I."/>
            <person name="Lander E."/>
            <person name="Nusbaum C."/>
        </authorList>
    </citation>
    <scope>NUCLEOTIDE SEQUENCE [LARGE SCALE GENOMIC DNA]</scope>
    <source>
        <strain evidence="3">ATCC 38327</strain>
    </source>
</reference>
<evidence type="ECO:0000313" key="3">
    <source>
        <dbReference type="Proteomes" id="UP000054350"/>
    </source>
</evidence>
<proteinExistence type="predicted"/>
<dbReference type="Proteomes" id="UP000054350">
    <property type="component" value="Unassembled WGS sequence"/>
</dbReference>
<evidence type="ECO:0000313" key="2">
    <source>
        <dbReference type="EMBL" id="KNE63259.1"/>
    </source>
</evidence>
<name>A0A0L0SLJ6_ALLM3</name>
<feature type="compositionally biased region" description="Low complexity" evidence="1">
    <location>
        <begin position="91"/>
        <end position="103"/>
    </location>
</feature>
<dbReference type="EMBL" id="GG745342">
    <property type="protein sequence ID" value="KNE63259.1"/>
    <property type="molecule type" value="Genomic_DNA"/>
</dbReference>
<dbReference type="AlphaFoldDB" id="A0A0L0SLJ6"/>
<evidence type="ECO:0000256" key="1">
    <source>
        <dbReference type="SAM" id="MobiDB-lite"/>
    </source>
</evidence>
<organism evidence="2 3">
    <name type="scientific">Allomyces macrogynus (strain ATCC 38327)</name>
    <name type="common">Allomyces javanicus var. macrogynus</name>
    <dbReference type="NCBI Taxonomy" id="578462"/>
    <lineage>
        <taxon>Eukaryota</taxon>
        <taxon>Fungi</taxon>
        <taxon>Fungi incertae sedis</taxon>
        <taxon>Blastocladiomycota</taxon>
        <taxon>Blastocladiomycetes</taxon>
        <taxon>Blastocladiales</taxon>
        <taxon>Blastocladiaceae</taxon>
        <taxon>Allomyces</taxon>
    </lineage>
</organism>
<feature type="region of interest" description="Disordered" evidence="1">
    <location>
        <begin position="71"/>
        <end position="110"/>
    </location>
</feature>
<dbReference type="VEuPathDB" id="FungiDB:AMAG_18979"/>
<sequence length="126" mass="13279">MMAAVSLAARTAPNHFLQGLRRCVLASFTIRPTPMVVMRGPDHGAWAPICAVAAGVCASIMALDAPPIRSDLTSWQRDTGRASSDRRIRPSRTGSRRAGTSSPDRGAGGLCPRVAVAASARTARRL</sequence>